<dbReference type="AlphaFoldDB" id="A0A4Y5Z2C2"/>
<evidence type="ECO:0000313" key="4">
    <source>
        <dbReference type="Proteomes" id="UP000316093"/>
    </source>
</evidence>
<dbReference type="SUPFAM" id="SSF51126">
    <property type="entry name" value="Pectin lyase-like"/>
    <property type="match status" value="1"/>
</dbReference>
<name>A0A4Y5Z2C2_9GAMM</name>
<dbReference type="GO" id="GO:0019867">
    <property type="term" value="C:outer membrane"/>
    <property type="evidence" value="ECO:0007669"/>
    <property type="project" value="InterPro"/>
</dbReference>
<protein>
    <submittedName>
        <fullName evidence="3">Autotransporter outer membrane beta-barrel domain-containing protein</fullName>
    </submittedName>
</protein>
<sequence length="895" mass="92121">MSWNQCARTFRTTPHGDGAARLLEYPASHCPAASPPGFPGGCACLLSKETPAMRTSRPLFARRAALCHAIALALAVPAFSTHARVLNPGEQYTVRAGDPVQNWVVTGNGMLTLNPGASTLGIALTTSTLDATDASIRTTGGTRFDLALSVANGSVATIQGGEIRSEMGIGLAVTGQGGSEGDDRPSSASVTGAAISGGNRGASVGNGGTLTTSNAQITGTGSAGVGIEVDSGTATLQNGTLVSGGTNGAMLFGDSHGGSVPDPGRFLIVDGSTVQGLTGAAVAVRYGIPTDTNASISVVNGGALIGGNGVAIDVGPRMHADVGVANSSVVGNITAANLASASVNLGSKGVLVGQVSGQGSVTMGIDATGGWQLTGDSTVAALRLDGEASFAKAGDYKALNVSGDFTGTGGRMTFNTLLNAGGTEGQFTDRLLVHGNVDAGSKTIISVVPTGEGALTDTNRDGRVDNNEGISLIQVAGSSHENAFVLAGGYVAAGPWQYTLHGFGPGQVDPSQSELGGGDFQWDYRLGNRYVSDCGDDCHPVDPVDPVDPVNPVDPVTPVDPADPVLPGEPGPVDRVAVVPQLPSYMLAPMALQNYGNTLSDGLHQRLGEIRDSAYGVDVGGEVFARAIGSQLNYSRNLSFQRYGYDFDQQINALQVGGGIVAVDDDQGSIRAGWALDHGTTRVTPSAADGNSHAKYYANGGSIWVTYQHGSGLWVDGVLGVRRFQGDVSTDLRGGDVGRLRAQGWTMSVEVGKPLPLGGDWTVEPQFQFRAQQLNFRDFRDKDGLDIRLGNSVQTTSRLGIQVGRTANPVLAPYGRLDLIHTSNGNPTLSASSEAWNTGDTFQTGNTGNAYRVAAGATSQLTDHVQLYGEGTWQHYVGNYGLKGWSANVGVRVTF</sequence>
<organism evidence="3 4">
    <name type="scientific">Luteibacter pinisoli</name>
    <dbReference type="NCBI Taxonomy" id="2589080"/>
    <lineage>
        <taxon>Bacteria</taxon>
        <taxon>Pseudomonadati</taxon>
        <taxon>Pseudomonadota</taxon>
        <taxon>Gammaproteobacteria</taxon>
        <taxon>Lysobacterales</taxon>
        <taxon>Rhodanobacteraceae</taxon>
        <taxon>Luteibacter</taxon>
    </lineage>
</organism>
<dbReference type="KEGG" id="lpy:FIV34_09270"/>
<dbReference type="InterPro" id="IPR006315">
    <property type="entry name" value="OM_autotransptr_brl_dom"/>
</dbReference>
<dbReference type="PROSITE" id="PS51208">
    <property type="entry name" value="AUTOTRANSPORTER"/>
    <property type="match status" value="1"/>
</dbReference>
<dbReference type="EMBL" id="CP041046">
    <property type="protein sequence ID" value="QDE39381.1"/>
    <property type="molecule type" value="Genomic_DNA"/>
</dbReference>
<dbReference type="InterPro" id="IPR012332">
    <property type="entry name" value="Autotransporter_pectin_lyase_C"/>
</dbReference>
<evidence type="ECO:0000256" key="1">
    <source>
        <dbReference type="SAM" id="MobiDB-lite"/>
    </source>
</evidence>
<feature type="region of interest" description="Disordered" evidence="1">
    <location>
        <begin position="175"/>
        <end position="207"/>
    </location>
</feature>
<gene>
    <name evidence="3" type="ORF">FIV34_09270</name>
</gene>
<keyword evidence="4" id="KW-1185">Reference proteome</keyword>
<dbReference type="Gene3D" id="2.160.20.20">
    <property type="match status" value="1"/>
</dbReference>
<dbReference type="NCBIfam" id="TIGR01414">
    <property type="entry name" value="autotrans_barl"/>
    <property type="match status" value="1"/>
</dbReference>
<dbReference type="InterPro" id="IPR005546">
    <property type="entry name" value="Autotransporte_beta"/>
</dbReference>
<dbReference type="SMART" id="SM00869">
    <property type="entry name" value="Autotransporter"/>
    <property type="match status" value="1"/>
</dbReference>
<feature type="compositionally biased region" description="Gly residues" evidence="1">
    <location>
        <begin position="198"/>
        <end position="207"/>
    </location>
</feature>
<reference evidence="3 4" key="1">
    <citation type="submission" date="2019-06" db="EMBL/GenBank/DDBJ databases">
        <title>A complete genome sequence for Luteibacter pinisoli MAH-14.</title>
        <authorList>
            <person name="Baltrus D.A."/>
        </authorList>
    </citation>
    <scope>NUCLEOTIDE SEQUENCE [LARGE SCALE GENOMIC DNA]</scope>
    <source>
        <strain evidence="3 4">MAH-14</strain>
    </source>
</reference>
<dbReference type="Gene3D" id="2.40.128.130">
    <property type="entry name" value="Autotransporter beta-domain"/>
    <property type="match status" value="1"/>
</dbReference>
<feature type="domain" description="Autotransporter" evidence="2">
    <location>
        <begin position="616"/>
        <end position="895"/>
    </location>
</feature>
<dbReference type="Pfam" id="PF03797">
    <property type="entry name" value="Autotransporter"/>
    <property type="match status" value="1"/>
</dbReference>
<dbReference type="OrthoDB" id="8610050at2"/>
<accession>A0A4Y5Z2C2</accession>
<dbReference type="InterPro" id="IPR036709">
    <property type="entry name" value="Autotransporte_beta_dom_sf"/>
</dbReference>
<dbReference type="InterPro" id="IPR011050">
    <property type="entry name" value="Pectin_lyase_fold/virulence"/>
</dbReference>
<dbReference type="SUPFAM" id="SSF103515">
    <property type="entry name" value="Autotransporter"/>
    <property type="match status" value="1"/>
</dbReference>
<evidence type="ECO:0000259" key="2">
    <source>
        <dbReference type="PROSITE" id="PS51208"/>
    </source>
</evidence>
<dbReference type="Proteomes" id="UP000316093">
    <property type="component" value="Chromosome"/>
</dbReference>
<dbReference type="InterPro" id="IPR043990">
    <property type="entry name" value="AC_1"/>
</dbReference>
<proteinExistence type="predicted"/>
<evidence type="ECO:0000313" key="3">
    <source>
        <dbReference type="EMBL" id="QDE39381.1"/>
    </source>
</evidence>
<dbReference type="Pfam" id="PF18883">
    <property type="entry name" value="AC_1"/>
    <property type="match status" value="1"/>
</dbReference>